<sequence>MKMAHFSASAGLVDGKIYVLGEVFDPKTQTWVNFVTPKMSHNIHQSVVIEEKKVYYAVDEEAQSFYFLLSEGIFQTSGKKDSSTPKNRNNWCTIGKLLYCRGTRGRILWCEPDELIWKEVKGLEELQLSLCGSRMLCSLDPNWQNRELTNVKYDICRLCSNSAGNVVIFWTAHLGDPESLELWSAEVSLERREGCKIRGKIEWSSAIYKLDPLSHSA</sequence>
<dbReference type="SUPFAM" id="SSF117281">
    <property type="entry name" value="Kelch motif"/>
    <property type="match status" value="1"/>
</dbReference>
<dbReference type="Proteomes" id="UP000008694">
    <property type="component" value="Unassembled WGS sequence"/>
</dbReference>
<organism evidence="3">
    <name type="scientific">Arabidopsis lyrata subsp. lyrata</name>
    <name type="common">Lyre-leaved rock-cress</name>
    <dbReference type="NCBI Taxonomy" id="81972"/>
    <lineage>
        <taxon>Eukaryota</taxon>
        <taxon>Viridiplantae</taxon>
        <taxon>Streptophyta</taxon>
        <taxon>Embryophyta</taxon>
        <taxon>Tracheophyta</taxon>
        <taxon>Spermatophyta</taxon>
        <taxon>Magnoliopsida</taxon>
        <taxon>eudicotyledons</taxon>
        <taxon>Gunneridae</taxon>
        <taxon>Pentapetalae</taxon>
        <taxon>rosids</taxon>
        <taxon>malvids</taxon>
        <taxon>Brassicales</taxon>
        <taxon>Brassicaceae</taxon>
        <taxon>Camelineae</taxon>
        <taxon>Arabidopsis</taxon>
    </lineage>
</organism>
<dbReference type="InterPro" id="IPR050354">
    <property type="entry name" value="F-box/kelch-repeat_ARATH"/>
</dbReference>
<protein>
    <recommendedName>
        <fullName evidence="1">FKB95-like N-terminal Kelch domain-containing protein</fullName>
    </recommendedName>
</protein>
<evidence type="ECO:0000313" key="3">
    <source>
        <dbReference type="Proteomes" id="UP000008694"/>
    </source>
</evidence>
<dbReference type="PANTHER" id="PTHR24414">
    <property type="entry name" value="F-BOX/KELCH-REPEAT PROTEIN SKIP4"/>
    <property type="match status" value="1"/>
</dbReference>
<reference evidence="3" key="1">
    <citation type="journal article" date="2011" name="Nat. Genet.">
        <title>The Arabidopsis lyrata genome sequence and the basis of rapid genome size change.</title>
        <authorList>
            <person name="Hu T.T."/>
            <person name="Pattyn P."/>
            <person name="Bakker E.G."/>
            <person name="Cao J."/>
            <person name="Cheng J.-F."/>
            <person name="Clark R.M."/>
            <person name="Fahlgren N."/>
            <person name="Fawcett J.A."/>
            <person name="Grimwood J."/>
            <person name="Gundlach H."/>
            <person name="Haberer G."/>
            <person name="Hollister J.D."/>
            <person name="Ossowski S."/>
            <person name="Ottilar R.P."/>
            <person name="Salamov A.A."/>
            <person name="Schneeberger K."/>
            <person name="Spannagl M."/>
            <person name="Wang X."/>
            <person name="Yang L."/>
            <person name="Nasrallah M.E."/>
            <person name="Bergelson J."/>
            <person name="Carrington J.C."/>
            <person name="Gaut B.S."/>
            <person name="Schmutz J."/>
            <person name="Mayer K.F.X."/>
            <person name="Van de Peer Y."/>
            <person name="Grigoriev I.V."/>
            <person name="Nordborg M."/>
            <person name="Weigel D."/>
            <person name="Guo Y.-L."/>
        </authorList>
    </citation>
    <scope>NUCLEOTIDE SEQUENCE [LARGE SCALE GENOMIC DNA]</scope>
    <source>
        <strain evidence="3">cv. MN47</strain>
    </source>
</reference>
<dbReference type="AlphaFoldDB" id="D7KWY4"/>
<dbReference type="EMBL" id="GL348714">
    <property type="protein sequence ID" value="EFH64960.1"/>
    <property type="molecule type" value="Genomic_DNA"/>
</dbReference>
<proteinExistence type="predicted"/>
<keyword evidence="3" id="KW-1185">Reference proteome</keyword>
<dbReference type="HOGENOM" id="CLU_032521_3_1_1"/>
<feature type="domain" description="FKB95-like N-terminal Kelch" evidence="1">
    <location>
        <begin position="1"/>
        <end position="207"/>
    </location>
</feature>
<gene>
    <name evidence="2" type="ORF">ARALYDRAFT_315925</name>
</gene>
<evidence type="ECO:0000259" key="1">
    <source>
        <dbReference type="Pfam" id="PF25210"/>
    </source>
</evidence>
<evidence type="ECO:0000313" key="2">
    <source>
        <dbReference type="EMBL" id="EFH64960.1"/>
    </source>
</evidence>
<accession>D7KWY4</accession>
<name>D7KWY4_ARALL</name>
<dbReference type="PANTHER" id="PTHR24414:SF115">
    <property type="entry name" value="F-BOX DOMAIN-CONTAINING PROTEIN"/>
    <property type="match status" value="1"/>
</dbReference>
<dbReference type="Gramene" id="fgenesh1_pm.C_scaffold_2000958">
    <property type="protein sequence ID" value="fgenesh1_pm.C_scaffold_2000958"/>
    <property type="gene ID" value="fgenesh1_pm.C_scaffold_2000958"/>
</dbReference>
<dbReference type="Pfam" id="PF25210">
    <property type="entry name" value="Kelch_FKB95"/>
    <property type="match status" value="1"/>
</dbReference>
<dbReference type="eggNOG" id="KOG1072">
    <property type="taxonomic scope" value="Eukaryota"/>
</dbReference>
<dbReference type="InterPro" id="IPR015915">
    <property type="entry name" value="Kelch-typ_b-propeller"/>
</dbReference>
<dbReference type="InterPro" id="IPR057499">
    <property type="entry name" value="Kelch_FKB95"/>
</dbReference>